<dbReference type="InterPro" id="IPR025563">
    <property type="entry name" value="DUF4286"/>
</dbReference>
<sequence>MKRHALIVFSNPVPGRESEFNEWYSQRHIQDVLEVPGFLSAQRFRLAQDDANAHWQYLAIYEFEAELPEGVLAELFNRAGSARMVLSDAMDMQHYSATPWVAITEKLGANPNPNPNR</sequence>
<reference evidence="1 2" key="1">
    <citation type="submission" date="2018-05" db="EMBL/GenBank/DDBJ databases">
        <title>Genomic Encyclopedia of Type Strains, Phase IV (KMG-V): Genome sequencing to study the core and pangenomes of soil and plant-associated prokaryotes.</title>
        <authorList>
            <person name="Whitman W."/>
        </authorList>
    </citation>
    <scope>NUCLEOTIDE SEQUENCE [LARGE SCALE GENOMIC DNA]</scope>
    <source>
        <strain evidence="1 2">SCZa-39</strain>
    </source>
</reference>
<dbReference type="RefSeq" id="WP_116613379.1">
    <property type="nucleotide sequence ID" value="NZ_QEOB01000017.1"/>
</dbReference>
<comment type="caution">
    <text evidence="1">The sequence shown here is derived from an EMBL/GenBank/DDBJ whole genome shotgun (WGS) entry which is preliminary data.</text>
</comment>
<protein>
    <recommendedName>
        <fullName evidence="3">EthD domain-containing protein</fullName>
    </recommendedName>
</protein>
<proteinExistence type="predicted"/>
<dbReference type="Gene3D" id="3.30.70.100">
    <property type="match status" value="1"/>
</dbReference>
<accession>A0ABX5KGV3</accession>
<keyword evidence="2" id="KW-1185">Reference proteome</keyword>
<dbReference type="SUPFAM" id="SSF54909">
    <property type="entry name" value="Dimeric alpha+beta barrel"/>
    <property type="match status" value="1"/>
</dbReference>
<dbReference type="Pfam" id="PF14114">
    <property type="entry name" value="DUF4286"/>
    <property type="match status" value="1"/>
</dbReference>
<gene>
    <name evidence="1" type="ORF">C7402_117119</name>
</gene>
<dbReference type="Proteomes" id="UP000245712">
    <property type="component" value="Unassembled WGS sequence"/>
</dbReference>
<dbReference type="EMBL" id="QEOB01000017">
    <property type="protein sequence ID" value="PVX75707.1"/>
    <property type="molecule type" value="Genomic_DNA"/>
</dbReference>
<dbReference type="InterPro" id="IPR011008">
    <property type="entry name" value="Dimeric_a/b-barrel"/>
</dbReference>
<organism evidence="1 2">
    <name type="scientific">Paraburkholderia unamae</name>
    <dbReference type="NCBI Taxonomy" id="219649"/>
    <lineage>
        <taxon>Bacteria</taxon>
        <taxon>Pseudomonadati</taxon>
        <taxon>Pseudomonadota</taxon>
        <taxon>Betaproteobacteria</taxon>
        <taxon>Burkholderiales</taxon>
        <taxon>Burkholderiaceae</taxon>
        <taxon>Paraburkholderia</taxon>
    </lineage>
</organism>
<evidence type="ECO:0000313" key="2">
    <source>
        <dbReference type="Proteomes" id="UP000245712"/>
    </source>
</evidence>
<evidence type="ECO:0000313" key="1">
    <source>
        <dbReference type="EMBL" id="PVX75707.1"/>
    </source>
</evidence>
<evidence type="ECO:0008006" key="3">
    <source>
        <dbReference type="Google" id="ProtNLM"/>
    </source>
</evidence>
<name>A0ABX5KGV3_9BURK</name>